<dbReference type="Gene3D" id="3.40.50.720">
    <property type="entry name" value="NAD(P)-binding Rossmann-like Domain"/>
    <property type="match status" value="1"/>
</dbReference>
<dbReference type="SMART" id="SM00829">
    <property type="entry name" value="PKS_ER"/>
    <property type="match status" value="1"/>
</dbReference>
<dbReference type="GO" id="GO:0008270">
    <property type="term" value="F:zinc ion binding"/>
    <property type="evidence" value="ECO:0007669"/>
    <property type="project" value="InterPro"/>
</dbReference>
<keyword evidence="1 4" id="KW-0479">Metal-binding</keyword>
<comment type="cofactor">
    <cofactor evidence="4">
        <name>Zn(2+)</name>
        <dbReference type="ChEBI" id="CHEBI:29105"/>
    </cofactor>
</comment>
<comment type="similarity">
    <text evidence="4">Belongs to the zinc-containing alcohol dehydrogenase family.</text>
</comment>
<proteinExistence type="inferred from homology"/>
<comment type="caution">
    <text evidence="6">The sequence shown here is derived from an EMBL/GenBank/DDBJ whole genome shotgun (WGS) entry which is preliminary data.</text>
</comment>
<reference evidence="6 7" key="1">
    <citation type="submission" date="2019-04" db="EMBL/GenBank/DDBJ databases">
        <title>Cohnella sp. nov. isolated from preserved vegetables.</title>
        <authorList>
            <person name="Lin S.-Y."/>
            <person name="Hung M.-H."/>
            <person name="Young C.-C."/>
        </authorList>
    </citation>
    <scope>NUCLEOTIDE SEQUENCE [LARGE SCALE GENOMIC DNA]</scope>
    <source>
        <strain evidence="6 7">CC-MHH1044</strain>
    </source>
</reference>
<dbReference type="InterPro" id="IPR013149">
    <property type="entry name" value="ADH-like_C"/>
</dbReference>
<dbReference type="InterPro" id="IPR020843">
    <property type="entry name" value="ER"/>
</dbReference>
<dbReference type="InterPro" id="IPR036291">
    <property type="entry name" value="NAD(P)-bd_dom_sf"/>
</dbReference>
<accession>A0A4S4BSC3</accession>
<dbReference type="RefSeq" id="WP_136371074.1">
    <property type="nucleotide sequence ID" value="NZ_SSOB01000021.1"/>
</dbReference>
<sequence>MRAIVWRENGRLERTDVWPEPAVGEREVLVRVRAAGVCATDLHMVSGRLRFASPPWVLGHELAGTVERVGSEVAGWRVGDRVVVDPVVGCGQCPMCQSGRKHHCPAGGELGTTLPGGGYGEFVVARPGNLYRLPDTLTYAEGAMMEPLNCTLGAIERVCGLAGSRVAVFGAGPAGLLFAQLAQAYGASMVTAIDRREEPLALARRLGADEIALAAAAAGTGTTGAETIGAETIGAGTTGMKELFAGRPPFEVTIEASGSEAGVRACIEHVAPGGTVVLYGLHGAGVPTIDSDRIVAKDLTVVTCTSAPLLWEKGIRLVEAGKVNVRDIVSLRVPFGEAEEVLNGLVSGTRRTIKAMLTEELTS</sequence>
<gene>
    <name evidence="6" type="ORF">E6C55_17335</name>
</gene>
<dbReference type="PROSITE" id="PS00059">
    <property type="entry name" value="ADH_ZINC"/>
    <property type="match status" value="1"/>
</dbReference>
<evidence type="ECO:0000313" key="6">
    <source>
        <dbReference type="EMBL" id="THF77126.1"/>
    </source>
</evidence>
<dbReference type="GO" id="GO:0016491">
    <property type="term" value="F:oxidoreductase activity"/>
    <property type="evidence" value="ECO:0007669"/>
    <property type="project" value="UniProtKB-KW"/>
</dbReference>
<evidence type="ECO:0000256" key="2">
    <source>
        <dbReference type="ARBA" id="ARBA00022833"/>
    </source>
</evidence>
<evidence type="ECO:0000256" key="1">
    <source>
        <dbReference type="ARBA" id="ARBA00022723"/>
    </source>
</evidence>
<dbReference type="Pfam" id="PF08240">
    <property type="entry name" value="ADH_N"/>
    <property type="match status" value="1"/>
</dbReference>
<organism evidence="6 7">
    <name type="scientific">Cohnella fermenti</name>
    <dbReference type="NCBI Taxonomy" id="2565925"/>
    <lineage>
        <taxon>Bacteria</taxon>
        <taxon>Bacillati</taxon>
        <taxon>Bacillota</taxon>
        <taxon>Bacilli</taxon>
        <taxon>Bacillales</taxon>
        <taxon>Paenibacillaceae</taxon>
        <taxon>Cohnella</taxon>
    </lineage>
</organism>
<dbReference type="SUPFAM" id="SSF51735">
    <property type="entry name" value="NAD(P)-binding Rossmann-fold domains"/>
    <property type="match status" value="1"/>
</dbReference>
<evidence type="ECO:0000259" key="5">
    <source>
        <dbReference type="SMART" id="SM00829"/>
    </source>
</evidence>
<dbReference type="Pfam" id="PF00107">
    <property type="entry name" value="ADH_zinc_N"/>
    <property type="match status" value="1"/>
</dbReference>
<dbReference type="InterPro" id="IPR013154">
    <property type="entry name" value="ADH-like_N"/>
</dbReference>
<protein>
    <recommendedName>
        <fullName evidence="5">Enoyl reductase (ER) domain-containing protein</fullName>
    </recommendedName>
</protein>
<evidence type="ECO:0000313" key="7">
    <source>
        <dbReference type="Proteomes" id="UP000310636"/>
    </source>
</evidence>
<dbReference type="Gene3D" id="3.90.180.10">
    <property type="entry name" value="Medium-chain alcohol dehydrogenases, catalytic domain"/>
    <property type="match status" value="1"/>
</dbReference>
<dbReference type="OrthoDB" id="9777057at2"/>
<keyword evidence="7" id="KW-1185">Reference proteome</keyword>
<dbReference type="PANTHER" id="PTHR43401:SF2">
    <property type="entry name" value="L-THREONINE 3-DEHYDROGENASE"/>
    <property type="match status" value="1"/>
</dbReference>
<name>A0A4S4BSC3_9BACL</name>
<dbReference type="Proteomes" id="UP000310636">
    <property type="component" value="Unassembled WGS sequence"/>
</dbReference>
<dbReference type="InterPro" id="IPR011032">
    <property type="entry name" value="GroES-like_sf"/>
</dbReference>
<dbReference type="PANTHER" id="PTHR43401">
    <property type="entry name" value="L-THREONINE 3-DEHYDROGENASE"/>
    <property type="match status" value="1"/>
</dbReference>
<dbReference type="EMBL" id="SSOB01000021">
    <property type="protein sequence ID" value="THF77126.1"/>
    <property type="molecule type" value="Genomic_DNA"/>
</dbReference>
<dbReference type="InterPro" id="IPR002328">
    <property type="entry name" value="ADH_Zn_CS"/>
</dbReference>
<dbReference type="InterPro" id="IPR050129">
    <property type="entry name" value="Zn_alcohol_dh"/>
</dbReference>
<evidence type="ECO:0000256" key="3">
    <source>
        <dbReference type="ARBA" id="ARBA00023002"/>
    </source>
</evidence>
<keyword evidence="2 4" id="KW-0862">Zinc</keyword>
<keyword evidence="3" id="KW-0560">Oxidoreductase</keyword>
<feature type="domain" description="Enoyl reductase (ER)" evidence="5">
    <location>
        <begin position="10"/>
        <end position="357"/>
    </location>
</feature>
<evidence type="ECO:0000256" key="4">
    <source>
        <dbReference type="RuleBase" id="RU361277"/>
    </source>
</evidence>
<dbReference type="AlphaFoldDB" id="A0A4S4BSC3"/>
<dbReference type="SUPFAM" id="SSF50129">
    <property type="entry name" value="GroES-like"/>
    <property type="match status" value="1"/>
</dbReference>